<gene>
    <name evidence="1" type="ORF">WISP_35301</name>
</gene>
<proteinExistence type="predicted"/>
<dbReference type="EMBL" id="WHWB01032916">
    <property type="protein sequence ID" value="KAJ7423072.1"/>
    <property type="molecule type" value="Genomic_DNA"/>
</dbReference>
<comment type="caution">
    <text evidence="1">The sequence shown here is derived from an EMBL/GenBank/DDBJ whole genome shotgun (WGS) entry which is preliminary data.</text>
</comment>
<accession>A0ABQ9DIS5</accession>
<evidence type="ECO:0000313" key="1">
    <source>
        <dbReference type="EMBL" id="KAJ7423072.1"/>
    </source>
</evidence>
<dbReference type="PANTHER" id="PTHR33332">
    <property type="entry name" value="REVERSE TRANSCRIPTASE DOMAIN-CONTAINING PROTEIN"/>
    <property type="match status" value="1"/>
</dbReference>
<reference evidence="1" key="1">
    <citation type="submission" date="2019-10" db="EMBL/GenBank/DDBJ databases">
        <authorList>
            <person name="Soares A.E.R."/>
            <person name="Aleixo A."/>
            <person name="Schneider P."/>
            <person name="Miyaki C.Y."/>
            <person name="Schneider M.P."/>
            <person name="Mello C."/>
            <person name="Vasconcelos A.T.R."/>
        </authorList>
    </citation>
    <scope>NUCLEOTIDE SEQUENCE</scope>
    <source>
        <tissue evidence="1">Muscle</tissue>
    </source>
</reference>
<keyword evidence="2" id="KW-1185">Reference proteome</keyword>
<protein>
    <submittedName>
        <fullName evidence="1">Rna-directed dna polymerase from mobile element jockey-like</fullName>
    </submittedName>
</protein>
<organism evidence="1 2">
    <name type="scientific">Willisornis vidua</name>
    <name type="common">Xingu scale-backed antbird</name>
    <dbReference type="NCBI Taxonomy" id="1566151"/>
    <lineage>
        <taxon>Eukaryota</taxon>
        <taxon>Metazoa</taxon>
        <taxon>Chordata</taxon>
        <taxon>Craniata</taxon>
        <taxon>Vertebrata</taxon>
        <taxon>Euteleostomi</taxon>
        <taxon>Archelosauria</taxon>
        <taxon>Archosauria</taxon>
        <taxon>Dinosauria</taxon>
        <taxon>Saurischia</taxon>
        <taxon>Theropoda</taxon>
        <taxon>Coelurosauria</taxon>
        <taxon>Aves</taxon>
        <taxon>Neognathae</taxon>
        <taxon>Neoaves</taxon>
        <taxon>Telluraves</taxon>
        <taxon>Australaves</taxon>
        <taxon>Passeriformes</taxon>
        <taxon>Thamnophilidae</taxon>
        <taxon>Willisornis</taxon>
    </lineage>
</organism>
<sequence>MLLSGRHWGQHCLVSFLVTDSIIECNLSKFADNTKLCGVINMVEEKAAMQRDLDRHETWPCENIMKFNKAKCKVQHLGQDNPRHKYRLGRQWIEGCPGDLAL</sequence>
<name>A0ABQ9DIS5_9PASS</name>
<dbReference type="Proteomes" id="UP001145742">
    <property type="component" value="Unassembled WGS sequence"/>
</dbReference>
<evidence type="ECO:0000313" key="2">
    <source>
        <dbReference type="Proteomes" id="UP001145742"/>
    </source>
</evidence>